<accession>A0A0D0DCA9</accession>
<dbReference type="EMBL" id="KN825729">
    <property type="protein sequence ID" value="KIK81806.1"/>
    <property type="molecule type" value="Genomic_DNA"/>
</dbReference>
<sequence length="180" mass="20383">MTPPSTPQAPRHWPCSESLEAEAQQEEKRLQYFATSLCMEKGLPEDALEEFVGLSQPEMMMTIHADIPEMQMQGRKSNAKRFVNSDEFQIYAKKNLQTFKIPEAALEDPEMTEKIVVLISQLLMSARSNMKQKITNHIDSKLHISVLTRSLAPGGGYEIMTAHWARIAFLVAGHHISMIQ</sequence>
<dbReference type="OrthoDB" id="2691007at2759"/>
<reference evidence="1 2" key="1">
    <citation type="submission" date="2014-04" db="EMBL/GenBank/DDBJ databases">
        <authorList>
            <consortium name="DOE Joint Genome Institute"/>
            <person name="Kuo A."/>
            <person name="Kohler A."/>
            <person name="Jargeat P."/>
            <person name="Nagy L.G."/>
            <person name="Floudas D."/>
            <person name="Copeland A."/>
            <person name="Barry K.W."/>
            <person name="Cichocki N."/>
            <person name="Veneault-Fourrey C."/>
            <person name="LaButti K."/>
            <person name="Lindquist E.A."/>
            <person name="Lipzen A."/>
            <person name="Lundell T."/>
            <person name="Morin E."/>
            <person name="Murat C."/>
            <person name="Sun H."/>
            <person name="Tunlid A."/>
            <person name="Henrissat B."/>
            <person name="Grigoriev I.V."/>
            <person name="Hibbett D.S."/>
            <person name="Martin F."/>
            <person name="Nordberg H.P."/>
            <person name="Cantor M.N."/>
            <person name="Hua S.X."/>
        </authorList>
    </citation>
    <scope>NUCLEOTIDE SEQUENCE [LARGE SCALE GENOMIC DNA]</scope>
    <source>
        <strain evidence="1 2">Ve08.2h10</strain>
    </source>
</reference>
<reference evidence="2" key="2">
    <citation type="submission" date="2015-01" db="EMBL/GenBank/DDBJ databases">
        <title>Evolutionary Origins and Diversification of the Mycorrhizal Mutualists.</title>
        <authorList>
            <consortium name="DOE Joint Genome Institute"/>
            <consortium name="Mycorrhizal Genomics Consortium"/>
            <person name="Kohler A."/>
            <person name="Kuo A."/>
            <person name="Nagy L.G."/>
            <person name="Floudas D."/>
            <person name="Copeland A."/>
            <person name="Barry K.W."/>
            <person name="Cichocki N."/>
            <person name="Veneault-Fourrey C."/>
            <person name="LaButti K."/>
            <person name="Lindquist E.A."/>
            <person name="Lipzen A."/>
            <person name="Lundell T."/>
            <person name="Morin E."/>
            <person name="Murat C."/>
            <person name="Riley R."/>
            <person name="Ohm R."/>
            <person name="Sun H."/>
            <person name="Tunlid A."/>
            <person name="Henrissat B."/>
            <person name="Grigoriev I.V."/>
            <person name="Hibbett D.S."/>
            <person name="Martin F."/>
        </authorList>
    </citation>
    <scope>NUCLEOTIDE SEQUENCE [LARGE SCALE GENOMIC DNA]</scope>
    <source>
        <strain evidence="2">Ve08.2h10</strain>
    </source>
</reference>
<dbReference type="InParanoid" id="A0A0D0DCA9"/>
<name>A0A0D0DCA9_9AGAM</name>
<dbReference type="AlphaFoldDB" id="A0A0D0DCA9"/>
<gene>
    <name evidence="1" type="ORF">PAXRUDRAFT_15052</name>
</gene>
<dbReference type="Proteomes" id="UP000054538">
    <property type="component" value="Unassembled WGS sequence"/>
</dbReference>
<evidence type="ECO:0000313" key="2">
    <source>
        <dbReference type="Proteomes" id="UP000054538"/>
    </source>
</evidence>
<keyword evidence="2" id="KW-1185">Reference proteome</keyword>
<proteinExistence type="predicted"/>
<dbReference type="STRING" id="930991.A0A0D0DCA9"/>
<dbReference type="HOGENOM" id="CLU_128340_0_0_1"/>
<organism evidence="1 2">
    <name type="scientific">Paxillus rubicundulus Ve08.2h10</name>
    <dbReference type="NCBI Taxonomy" id="930991"/>
    <lineage>
        <taxon>Eukaryota</taxon>
        <taxon>Fungi</taxon>
        <taxon>Dikarya</taxon>
        <taxon>Basidiomycota</taxon>
        <taxon>Agaricomycotina</taxon>
        <taxon>Agaricomycetes</taxon>
        <taxon>Agaricomycetidae</taxon>
        <taxon>Boletales</taxon>
        <taxon>Paxilineae</taxon>
        <taxon>Paxillaceae</taxon>
        <taxon>Paxillus</taxon>
    </lineage>
</organism>
<protein>
    <submittedName>
        <fullName evidence="1">Unplaced genomic scaffold scaffold_907, whole genome shotgun sequence</fullName>
    </submittedName>
</protein>
<evidence type="ECO:0000313" key="1">
    <source>
        <dbReference type="EMBL" id="KIK81806.1"/>
    </source>
</evidence>